<evidence type="ECO:0000313" key="5">
    <source>
        <dbReference type="Proteomes" id="UP000218979"/>
    </source>
</evidence>
<organism evidence="3 4">
    <name type="scientific">Pseudolactococcus chungangensis CAU 28 = DSM 22330</name>
    <dbReference type="NCBI Taxonomy" id="1122154"/>
    <lineage>
        <taxon>Bacteria</taxon>
        <taxon>Bacillati</taxon>
        <taxon>Bacillota</taxon>
        <taxon>Bacilli</taxon>
        <taxon>Lactobacillales</taxon>
        <taxon>Streptococcaceae</taxon>
        <taxon>Pseudolactococcus</taxon>
    </lineage>
</organism>
<feature type="transmembrane region" description="Helical" evidence="1">
    <location>
        <begin position="169"/>
        <end position="187"/>
    </location>
</feature>
<feature type="transmembrane region" description="Helical" evidence="1">
    <location>
        <begin position="289"/>
        <end position="307"/>
    </location>
</feature>
<dbReference type="EMBL" id="JXJT01000037">
    <property type="protein sequence ID" value="PCR99707.1"/>
    <property type="molecule type" value="Genomic_DNA"/>
</dbReference>
<accession>A0A1K2HIZ4</accession>
<feature type="transmembrane region" description="Helical" evidence="1">
    <location>
        <begin position="67"/>
        <end position="84"/>
    </location>
</feature>
<reference evidence="2 5" key="1">
    <citation type="submission" date="2014-12" db="EMBL/GenBank/DDBJ databases">
        <title>Draft genome sequences of 10 type strains of Lactococcus.</title>
        <authorList>
            <person name="Sun Z."/>
            <person name="Zhong Z."/>
            <person name="Liu W."/>
            <person name="Zhang W."/>
            <person name="Zhang H."/>
        </authorList>
    </citation>
    <scope>NUCLEOTIDE SEQUENCE [LARGE SCALE GENOMIC DNA]</scope>
    <source>
        <strain evidence="2 5">DSM 22330</strain>
    </source>
</reference>
<dbReference type="Proteomes" id="UP000218979">
    <property type="component" value="Unassembled WGS sequence"/>
</dbReference>
<dbReference type="Proteomes" id="UP000185655">
    <property type="component" value="Unassembled WGS sequence"/>
</dbReference>
<gene>
    <name evidence="2" type="ORF">RR45_GL001457</name>
    <name evidence="3" type="ORF">SAMN02746068_02107</name>
</gene>
<protein>
    <submittedName>
        <fullName evidence="3">Uncharacterized protein</fullName>
    </submittedName>
</protein>
<dbReference type="AlphaFoldDB" id="A0A1K2HIZ4"/>
<evidence type="ECO:0000313" key="2">
    <source>
        <dbReference type="EMBL" id="PCR99707.1"/>
    </source>
</evidence>
<feature type="transmembrane region" description="Helical" evidence="1">
    <location>
        <begin position="37"/>
        <end position="61"/>
    </location>
</feature>
<proteinExistence type="predicted"/>
<feature type="transmembrane region" description="Helical" evidence="1">
    <location>
        <begin position="145"/>
        <end position="163"/>
    </location>
</feature>
<keyword evidence="1" id="KW-0812">Transmembrane</keyword>
<dbReference type="STRING" id="1122154.SAMN02746068_02107"/>
<sequence>MYYFSLLKIYLCSLQREFQYKIFSYLNKEFNYLSKRIVLFLSKISSYFSIFSILGTIFLVFLLPLSIQYMTFILYYTYFLFSIFKYKKEKILNKYFLRWAYETHLLHLLIPLFILSLILSMHSFGLSIFLIVISPIIIRNGIKRVLTIAFYLSSLFLYLFFPVFKIEKIIVILSIYLSIKFIEYFVYVKHSTLKITLYKLIFKDSYQYLNRNKILISNFIILFLRFILDMLKINTSDIFFVLCTASITLFVILKKSSQLNNRFSLFITGYDLLNSNISSRIFYKVLSDFVLYIPVISSIFIFLIFNFNTEEFILFALFIITLVLFNLHSNTIFNSLKKIRSIVENKSLEDYTSITIADSLLFFILIVLFQLFVYKINNRNMFSHFKYSLAFSEFIVVLLYWVVSFISISINILNFKQTRKR</sequence>
<keyword evidence="5" id="KW-1185">Reference proteome</keyword>
<feature type="transmembrane region" description="Helical" evidence="1">
    <location>
        <begin position="121"/>
        <end position="138"/>
    </location>
</feature>
<feature type="transmembrane region" description="Helical" evidence="1">
    <location>
        <begin position="208"/>
        <end position="227"/>
    </location>
</feature>
<reference evidence="3 4" key="2">
    <citation type="submission" date="2016-11" db="EMBL/GenBank/DDBJ databases">
        <authorList>
            <person name="Jaros S."/>
            <person name="Januszkiewicz K."/>
            <person name="Wedrychowicz H."/>
        </authorList>
    </citation>
    <scope>NUCLEOTIDE SEQUENCE [LARGE SCALE GENOMIC DNA]</scope>
    <source>
        <strain evidence="3 4">DSM 22330</strain>
    </source>
</reference>
<feature type="transmembrane region" description="Helical" evidence="1">
    <location>
        <begin position="313"/>
        <end position="333"/>
    </location>
</feature>
<evidence type="ECO:0000256" key="1">
    <source>
        <dbReference type="SAM" id="Phobius"/>
    </source>
</evidence>
<evidence type="ECO:0000313" key="3">
    <source>
        <dbReference type="EMBL" id="SFZ76812.1"/>
    </source>
</evidence>
<keyword evidence="1" id="KW-1133">Transmembrane helix</keyword>
<name>A0A1K2HIZ4_9LACT</name>
<feature type="transmembrane region" description="Helical" evidence="1">
    <location>
        <begin position="354"/>
        <end position="374"/>
    </location>
</feature>
<keyword evidence="1" id="KW-0472">Membrane</keyword>
<evidence type="ECO:0000313" key="4">
    <source>
        <dbReference type="Proteomes" id="UP000185655"/>
    </source>
</evidence>
<feature type="transmembrane region" description="Helical" evidence="1">
    <location>
        <begin position="96"/>
        <end position="115"/>
    </location>
</feature>
<feature type="transmembrane region" description="Helical" evidence="1">
    <location>
        <begin position="233"/>
        <end position="253"/>
    </location>
</feature>
<feature type="transmembrane region" description="Helical" evidence="1">
    <location>
        <begin position="394"/>
        <end position="415"/>
    </location>
</feature>
<dbReference type="EMBL" id="FPKS01000022">
    <property type="protein sequence ID" value="SFZ76812.1"/>
    <property type="molecule type" value="Genomic_DNA"/>
</dbReference>